<accession>A0A450ZRF8</accession>
<reference evidence="1" key="1">
    <citation type="submission" date="2019-02" db="EMBL/GenBank/DDBJ databases">
        <authorList>
            <person name="Gruber-Vodicka R. H."/>
            <person name="Seah K. B. B."/>
        </authorList>
    </citation>
    <scope>NUCLEOTIDE SEQUENCE</scope>
    <source>
        <strain evidence="1">BECK_BZ126</strain>
    </source>
</reference>
<name>A0A450ZRF8_9GAMM</name>
<gene>
    <name evidence="1" type="ORF">BECKTC1821F_GA0114240_10103</name>
</gene>
<proteinExistence type="predicted"/>
<organism evidence="1">
    <name type="scientific">Candidatus Kentrum sp. TC</name>
    <dbReference type="NCBI Taxonomy" id="2126339"/>
    <lineage>
        <taxon>Bacteria</taxon>
        <taxon>Pseudomonadati</taxon>
        <taxon>Pseudomonadota</taxon>
        <taxon>Gammaproteobacteria</taxon>
        <taxon>Candidatus Kentrum</taxon>
    </lineage>
</organism>
<evidence type="ECO:0000313" key="1">
    <source>
        <dbReference type="EMBL" id="VFK56415.1"/>
    </source>
</evidence>
<dbReference type="AlphaFoldDB" id="A0A450ZRF8"/>
<protein>
    <submittedName>
        <fullName evidence="1">Uncharacterized protein</fullName>
    </submittedName>
</protein>
<sequence length="45" mass="5172">MIASWVYLPKGAAGDPVFGHLTMRIRQFFVVKLDNVEMIENQDSF</sequence>
<dbReference type="EMBL" id="CAADFW010000010">
    <property type="protein sequence ID" value="VFK56415.1"/>
    <property type="molecule type" value="Genomic_DNA"/>
</dbReference>